<accession>A0ABU0MR02</accession>
<feature type="transmembrane region" description="Helical" evidence="15">
    <location>
        <begin position="123"/>
        <end position="141"/>
    </location>
</feature>
<dbReference type="PANTHER" id="PTHR40255">
    <property type="entry name" value="UPF0093 MEMBRANE PROTEIN SLR1790"/>
    <property type="match status" value="1"/>
</dbReference>
<evidence type="ECO:0000256" key="13">
    <source>
        <dbReference type="ARBA" id="ARBA00048390"/>
    </source>
</evidence>
<keyword evidence="6 14" id="KW-0349">Heme</keyword>
<keyword evidence="9 15" id="KW-1133">Transmembrane helix</keyword>
<dbReference type="EMBL" id="JAUSVU010000019">
    <property type="protein sequence ID" value="MDQ0535649.1"/>
    <property type="molecule type" value="Genomic_DNA"/>
</dbReference>
<protein>
    <recommendedName>
        <fullName evidence="4 14">Protoporphyrinogen IX oxidase</fullName>
        <ecNumber evidence="14">1.3.99.-</ecNumber>
    </recommendedName>
</protein>
<comment type="caution">
    <text evidence="16">The sequence shown here is derived from an EMBL/GenBank/DDBJ whole genome shotgun (WGS) entry which is preliminary data.</text>
</comment>
<evidence type="ECO:0000256" key="15">
    <source>
        <dbReference type="SAM" id="Phobius"/>
    </source>
</evidence>
<sequence length="144" mass="14968">MDYMWLMGLHILAVVVWIGGMFGAAVIVTALATPAHAPGAPSGPSAILSGLHRWDRRVTTPAMGLAWLLGVTLVIRGGWFGEPWLMVKLVVVIALSALHGRLARALRTMAGAGGGAISTGLRFAPLAIVAAVIAVITLVVVKPF</sequence>
<evidence type="ECO:0000256" key="8">
    <source>
        <dbReference type="ARBA" id="ARBA00022723"/>
    </source>
</evidence>
<dbReference type="Pfam" id="PF03653">
    <property type="entry name" value="UPF0093"/>
    <property type="match status" value="1"/>
</dbReference>
<dbReference type="EC" id="1.3.99.-" evidence="14"/>
<evidence type="ECO:0000256" key="5">
    <source>
        <dbReference type="ARBA" id="ARBA00022475"/>
    </source>
</evidence>
<keyword evidence="17" id="KW-1185">Reference proteome</keyword>
<evidence type="ECO:0000256" key="14">
    <source>
        <dbReference type="PIRNR" id="PIRNR004638"/>
    </source>
</evidence>
<dbReference type="InterPro" id="IPR005265">
    <property type="entry name" value="HemJ-like"/>
</dbReference>
<evidence type="ECO:0000256" key="10">
    <source>
        <dbReference type="ARBA" id="ARBA00023002"/>
    </source>
</evidence>
<keyword evidence="10" id="KW-0560">Oxidoreductase</keyword>
<evidence type="ECO:0000256" key="6">
    <source>
        <dbReference type="ARBA" id="ARBA00022617"/>
    </source>
</evidence>
<evidence type="ECO:0000256" key="9">
    <source>
        <dbReference type="ARBA" id="ARBA00022989"/>
    </source>
</evidence>
<gene>
    <name evidence="16" type="ORF">QO018_004533</name>
</gene>
<evidence type="ECO:0000256" key="12">
    <source>
        <dbReference type="ARBA" id="ARBA00023136"/>
    </source>
</evidence>
<keyword evidence="8 14" id="KW-0479">Metal-binding</keyword>
<proteinExistence type="inferred from homology"/>
<dbReference type="Proteomes" id="UP001244552">
    <property type="component" value="Unassembled WGS sequence"/>
</dbReference>
<comment type="subcellular location">
    <subcellularLocation>
        <location evidence="1">Cell membrane</location>
        <topology evidence="1">Multi-pass membrane protein</topology>
    </subcellularLocation>
</comment>
<dbReference type="PIRSF" id="PIRSF004638">
    <property type="entry name" value="UCP004638"/>
    <property type="match status" value="1"/>
</dbReference>
<keyword evidence="11 14" id="KW-0408">Iron</keyword>
<feature type="transmembrane region" description="Helical" evidence="15">
    <location>
        <begin position="6"/>
        <end position="32"/>
    </location>
</feature>
<keyword evidence="12 14" id="KW-0472">Membrane</keyword>
<evidence type="ECO:0000256" key="2">
    <source>
        <dbReference type="ARBA" id="ARBA00005073"/>
    </source>
</evidence>
<evidence type="ECO:0000256" key="4">
    <source>
        <dbReference type="ARBA" id="ARBA00017504"/>
    </source>
</evidence>
<feature type="transmembrane region" description="Helical" evidence="15">
    <location>
        <begin position="85"/>
        <end position="102"/>
    </location>
</feature>
<feature type="transmembrane region" description="Helical" evidence="15">
    <location>
        <begin position="58"/>
        <end position="79"/>
    </location>
</feature>
<dbReference type="PANTHER" id="PTHR40255:SF1">
    <property type="entry name" value="PROTOPORPHYRINOGEN IX OXIDASE"/>
    <property type="match status" value="1"/>
</dbReference>
<dbReference type="RefSeq" id="WP_209987335.1">
    <property type="nucleotide sequence ID" value="NZ_JAGINO010000021.1"/>
</dbReference>
<comment type="cofactor">
    <cofactor evidence="14">
        <name>heme b</name>
        <dbReference type="ChEBI" id="CHEBI:60344"/>
    </cofactor>
    <text evidence="14">Binds 1 heme b (iron(II)-protoporphyrin IX) group per subunit.</text>
</comment>
<evidence type="ECO:0000256" key="11">
    <source>
        <dbReference type="ARBA" id="ARBA00023004"/>
    </source>
</evidence>
<evidence type="ECO:0000256" key="1">
    <source>
        <dbReference type="ARBA" id="ARBA00004651"/>
    </source>
</evidence>
<evidence type="ECO:0000256" key="7">
    <source>
        <dbReference type="ARBA" id="ARBA00022692"/>
    </source>
</evidence>
<organism evidence="16 17">
    <name type="scientific">Azospirillum picis</name>
    <dbReference type="NCBI Taxonomy" id="488438"/>
    <lineage>
        <taxon>Bacteria</taxon>
        <taxon>Pseudomonadati</taxon>
        <taxon>Pseudomonadota</taxon>
        <taxon>Alphaproteobacteria</taxon>
        <taxon>Rhodospirillales</taxon>
        <taxon>Azospirillaceae</taxon>
        <taxon>Azospirillum</taxon>
    </lineage>
</organism>
<comment type="catalytic activity">
    <reaction evidence="13 14">
        <text>protoporphyrinogen IX + 3 A = protoporphyrin IX + 3 AH2</text>
        <dbReference type="Rhea" id="RHEA:62000"/>
        <dbReference type="ChEBI" id="CHEBI:13193"/>
        <dbReference type="ChEBI" id="CHEBI:17499"/>
        <dbReference type="ChEBI" id="CHEBI:57306"/>
        <dbReference type="ChEBI" id="CHEBI:57307"/>
    </reaction>
</comment>
<evidence type="ECO:0000256" key="3">
    <source>
        <dbReference type="ARBA" id="ARBA00006501"/>
    </source>
</evidence>
<comment type="pathway">
    <text evidence="2 14">Porphyrin-containing compound metabolism; protoporphyrin-IX biosynthesis; protoporphyrin-IX from protoporphyrinogen-IX: step 1/1.</text>
</comment>
<keyword evidence="5 14" id="KW-1003">Cell membrane</keyword>
<evidence type="ECO:0000313" key="17">
    <source>
        <dbReference type="Proteomes" id="UP001244552"/>
    </source>
</evidence>
<comment type="function">
    <text evidence="14">Catalyzes the oxidation of protoporphyrinogen IX to protoporphyrin IX.</text>
</comment>
<reference evidence="16 17" key="1">
    <citation type="submission" date="2023-07" db="EMBL/GenBank/DDBJ databases">
        <title>Genomic Encyclopedia of Type Strains, Phase IV (KMG-IV): sequencing the most valuable type-strain genomes for metagenomic binning, comparative biology and taxonomic classification.</title>
        <authorList>
            <person name="Goeker M."/>
        </authorList>
    </citation>
    <scope>NUCLEOTIDE SEQUENCE [LARGE SCALE GENOMIC DNA]</scope>
    <source>
        <strain evidence="16 17">DSM 19922</strain>
    </source>
</reference>
<name>A0ABU0MR02_9PROT</name>
<evidence type="ECO:0000313" key="16">
    <source>
        <dbReference type="EMBL" id="MDQ0535649.1"/>
    </source>
</evidence>
<keyword evidence="7 15" id="KW-0812">Transmembrane</keyword>
<comment type="similarity">
    <text evidence="3 14">Belongs to the HemJ family.</text>
</comment>